<evidence type="ECO:0000313" key="3">
    <source>
        <dbReference type="EMBL" id="PKI74720.1"/>
    </source>
</evidence>
<protein>
    <submittedName>
        <fullName evidence="2">Uncharacterized protein</fullName>
    </submittedName>
</protein>
<sequence length="95" mass="10069">MERFSTLYAQEGGEGRALKKKEGVPDPLGQELDPVGGGGAEERENWEHGKDVAGSRADSYLLIQSNAADVTALITVIAPISYDVTTVHCAHAACK</sequence>
<dbReference type="EMBL" id="PGOL01000196">
    <property type="protein sequence ID" value="PKI74720.1"/>
    <property type="molecule type" value="Genomic_DNA"/>
</dbReference>
<name>A0A218XTC2_PUNGR</name>
<feature type="region of interest" description="Disordered" evidence="1">
    <location>
        <begin position="1"/>
        <end position="47"/>
    </location>
</feature>
<accession>A0A218XTC2</accession>
<evidence type="ECO:0000256" key="1">
    <source>
        <dbReference type="SAM" id="MobiDB-lite"/>
    </source>
</evidence>
<comment type="caution">
    <text evidence="2">The sequence shown here is derived from an EMBL/GenBank/DDBJ whole genome shotgun (WGS) entry which is preliminary data.</text>
</comment>
<evidence type="ECO:0000313" key="2">
    <source>
        <dbReference type="EMBL" id="OWM87502.1"/>
    </source>
</evidence>
<evidence type="ECO:0000313" key="4">
    <source>
        <dbReference type="Proteomes" id="UP000197138"/>
    </source>
</evidence>
<feature type="compositionally biased region" description="Basic and acidic residues" evidence="1">
    <location>
        <begin position="13"/>
        <end position="24"/>
    </location>
</feature>
<dbReference type="Proteomes" id="UP000233551">
    <property type="component" value="Unassembled WGS sequence"/>
</dbReference>
<proteinExistence type="predicted"/>
<dbReference type="Proteomes" id="UP000197138">
    <property type="component" value="Unassembled WGS sequence"/>
</dbReference>
<reference evidence="4" key="1">
    <citation type="journal article" date="2017" name="Plant J.">
        <title>The pomegranate (Punica granatum L.) genome and the genomics of punicalagin biosynthesis.</title>
        <authorList>
            <person name="Qin G."/>
            <person name="Xu C."/>
            <person name="Ming R."/>
            <person name="Tang H."/>
            <person name="Guyot R."/>
            <person name="Kramer E.M."/>
            <person name="Hu Y."/>
            <person name="Yi X."/>
            <person name="Qi Y."/>
            <person name="Xu X."/>
            <person name="Gao Z."/>
            <person name="Pan H."/>
            <person name="Jian J."/>
            <person name="Tian Y."/>
            <person name="Yue Z."/>
            <person name="Xu Y."/>
        </authorList>
    </citation>
    <scope>NUCLEOTIDE SEQUENCE [LARGE SCALE GENOMIC DNA]</scope>
    <source>
        <strain evidence="4">cv. Dabenzi</strain>
    </source>
</reference>
<dbReference type="AlphaFoldDB" id="A0A218XTC2"/>
<keyword evidence="5" id="KW-1185">Reference proteome</keyword>
<dbReference type="EMBL" id="MTKT01000813">
    <property type="protein sequence ID" value="OWM87502.1"/>
    <property type="molecule type" value="Genomic_DNA"/>
</dbReference>
<reference evidence="2" key="2">
    <citation type="submission" date="2017-06" db="EMBL/GenBank/DDBJ databases">
        <title>The pomegranate genome and the genomics of punicalagin biosynthesis.</title>
        <authorList>
            <person name="Xu C."/>
        </authorList>
    </citation>
    <scope>NUCLEOTIDE SEQUENCE [LARGE SCALE GENOMIC DNA]</scope>
    <source>
        <tissue evidence="2">Fresh leaf</tissue>
    </source>
</reference>
<gene>
    <name evidence="2" type="ORF">CDL15_Pgr022613</name>
    <name evidence="3" type="ORF">CRG98_005047</name>
</gene>
<organism evidence="2 4">
    <name type="scientific">Punica granatum</name>
    <name type="common">Pomegranate</name>
    <dbReference type="NCBI Taxonomy" id="22663"/>
    <lineage>
        <taxon>Eukaryota</taxon>
        <taxon>Viridiplantae</taxon>
        <taxon>Streptophyta</taxon>
        <taxon>Embryophyta</taxon>
        <taxon>Tracheophyta</taxon>
        <taxon>Spermatophyta</taxon>
        <taxon>Magnoliopsida</taxon>
        <taxon>eudicotyledons</taxon>
        <taxon>Gunneridae</taxon>
        <taxon>Pentapetalae</taxon>
        <taxon>rosids</taxon>
        <taxon>malvids</taxon>
        <taxon>Myrtales</taxon>
        <taxon>Lythraceae</taxon>
        <taxon>Punica</taxon>
    </lineage>
</organism>
<evidence type="ECO:0000313" key="5">
    <source>
        <dbReference type="Proteomes" id="UP000233551"/>
    </source>
</evidence>
<reference evidence="3 5" key="3">
    <citation type="submission" date="2017-11" db="EMBL/GenBank/DDBJ databases">
        <title>De-novo sequencing of pomegranate (Punica granatum L.) genome.</title>
        <authorList>
            <person name="Akparov Z."/>
            <person name="Amiraslanov A."/>
            <person name="Hajiyeva S."/>
            <person name="Abbasov M."/>
            <person name="Kaur K."/>
            <person name="Hamwieh A."/>
            <person name="Solovyev V."/>
            <person name="Salamov A."/>
            <person name="Braich B."/>
            <person name="Kosarev P."/>
            <person name="Mahmoud A."/>
            <person name="Hajiyev E."/>
            <person name="Babayeva S."/>
            <person name="Izzatullayeva V."/>
            <person name="Mammadov A."/>
            <person name="Mammadov A."/>
            <person name="Sharifova S."/>
            <person name="Ojaghi J."/>
            <person name="Eynullazada K."/>
            <person name="Bayramov B."/>
            <person name="Abdulazimova A."/>
            <person name="Shahmuradov I."/>
        </authorList>
    </citation>
    <scope>NUCLEOTIDE SEQUENCE [LARGE SCALE GENOMIC DNA]</scope>
    <source>
        <strain evidence="3">AG2017</strain>
        <strain evidence="5">cv. AG2017</strain>
        <tissue evidence="3">Leaf</tissue>
    </source>
</reference>